<dbReference type="PROSITE" id="PS00213">
    <property type="entry name" value="LIPOCALIN"/>
    <property type="match status" value="1"/>
</dbReference>
<dbReference type="PRINTS" id="PR01171">
    <property type="entry name" value="BCTLIPOCALIN"/>
</dbReference>
<evidence type="ECO:0000256" key="9">
    <source>
        <dbReference type="ARBA" id="ARBA00023237"/>
    </source>
</evidence>
<reference evidence="17" key="1">
    <citation type="submission" date="2016-07" db="EMBL/GenBank/DDBJ databases">
        <authorList>
            <person name="Florea S."/>
            <person name="Webb J.S."/>
            <person name="Jaromczyk J."/>
            <person name="Schardl C.L."/>
        </authorList>
    </citation>
    <scope>NUCLEOTIDE SEQUENCE [LARGE SCALE GENOMIC DNA]</scope>
    <source>
        <strain evidence="17">CC-VM-7</strain>
    </source>
</reference>
<dbReference type="PANTHER" id="PTHR10612:SF34">
    <property type="entry name" value="APOLIPOPROTEIN D"/>
    <property type="match status" value="1"/>
</dbReference>
<keyword evidence="6" id="KW-0446">Lipid-binding</keyword>
<evidence type="ECO:0000256" key="1">
    <source>
        <dbReference type="ARBA" id="ARBA00004442"/>
    </source>
</evidence>
<evidence type="ECO:0000256" key="10">
    <source>
        <dbReference type="ARBA" id="ARBA00023288"/>
    </source>
</evidence>
<dbReference type="InterPro" id="IPR000566">
    <property type="entry name" value="Lipocln_cytosolic_FA-bd_dom"/>
</dbReference>
<evidence type="ECO:0000256" key="12">
    <source>
        <dbReference type="ARBA" id="ARBA00071217"/>
    </source>
</evidence>
<dbReference type="PIRSF" id="PIRSF036893">
    <property type="entry name" value="Lipocalin_ApoD"/>
    <property type="match status" value="1"/>
</dbReference>
<dbReference type="CDD" id="cd19438">
    <property type="entry name" value="lipocalin_Blc-like"/>
    <property type="match status" value="1"/>
</dbReference>
<sequence>MKNRIILLIWLIGFGLLNGLVSCSSMPEKAKPVNPFDINKYLGTWYEIARFDYRFEKDLDNAMAQYSLNDDGSVNVVNSGYNFKKNKWVSVNGKAKFRGDKDTAALKVSFFGPFYAGYNVVALEDYRYALVAGKNTDYIWILSREKEIPENIKQSFIRKAQEIGYDTSGLIWVKQDKKSPFGQ</sequence>
<evidence type="ECO:0000256" key="3">
    <source>
        <dbReference type="ARBA" id="ARBA00006889"/>
    </source>
</evidence>
<dbReference type="Proteomes" id="UP000093432">
    <property type="component" value="Unassembled WGS sequence"/>
</dbReference>
<feature type="lipid moiety-binding region" description="S-diacylglycerol cysteine" evidence="14">
    <location>
        <position position="23"/>
    </location>
</feature>
<evidence type="ECO:0000256" key="11">
    <source>
        <dbReference type="ARBA" id="ARBA00057024"/>
    </source>
</evidence>
<evidence type="ECO:0000256" key="5">
    <source>
        <dbReference type="ARBA" id="ARBA00022729"/>
    </source>
</evidence>
<dbReference type="SUPFAM" id="SSF50814">
    <property type="entry name" value="Lipocalins"/>
    <property type="match status" value="1"/>
</dbReference>
<dbReference type="GO" id="GO:0006950">
    <property type="term" value="P:response to stress"/>
    <property type="evidence" value="ECO:0007669"/>
    <property type="project" value="UniProtKB-ARBA"/>
</dbReference>
<organism evidence="16 17">
    <name type="scientific">Chryseobacterium arthrosphaerae</name>
    <dbReference type="NCBI Taxonomy" id="651561"/>
    <lineage>
        <taxon>Bacteria</taxon>
        <taxon>Pseudomonadati</taxon>
        <taxon>Bacteroidota</taxon>
        <taxon>Flavobacteriia</taxon>
        <taxon>Flavobacteriales</taxon>
        <taxon>Weeksellaceae</taxon>
        <taxon>Chryseobacterium group</taxon>
        <taxon>Chryseobacterium</taxon>
    </lineage>
</organism>
<evidence type="ECO:0000256" key="2">
    <source>
        <dbReference type="ARBA" id="ARBA00004635"/>
    </source>
</evidence>
<feature type="domain" description="Lipocalin/cytosolic fatty-acid binding" evidence="15">
    <location>
        <begin position="36"/>
        <end position="175"/>
    </location>
</feature>
<dbReference type="InterPro" id="IPR022272">
    <property type="entry name" value="Lipocalin_CS"/>
</dbReference>
<feature type="lipid moiety-binding region" description="N-palmitoyl cysteine" evidence="14">
    <location>
        <position position="23"/>
    </location>
</feature>
<comment type="caution">
    <text evidence="16">The sequence shown here is derived from an EMBL/GenBank/DDBJ whole genome shotgun (WGS) entry which is preliminary data.</text>
</comment>
<dbReference type="InterPro" id="IPR022271">
    <property type="entry name" value="Lipocalin_ApoD"/>
</dbReference>
<dbReference type="RefSeq" id="WP_065398258.1">
    <property type="nucleotide sequence ID" value="NZ_MAYG01000001.1"/>
</dbReference>
<dbReference type="InterPro" id="IPR047202">
    <property type="entry name" value="Lipocalin_Blc-like_dom"/>
</dbReference>
<evidence type="ECO:0000256" key="6">
    <source>
        <dbReference type="ARBA" id="ARBA00023121"/>
    </source>
</evidence>
<evidence type="ECO:0000259" key="15">
    <source>
        <dbReference type="Pfam" id="PF08212"/>
    </source>
</evidence>
<dbReference type="OrthoDB" id="594739at2"/>
<evidence type="ECO:0000256" key="13">
    <source>
        <dbReference type="PIRNR" id="PIRNR036893"/>
    </source>
</evidence>
<evidence type="ECO:0000256" key="4">
    <source>
        <dbReference type="ARBA" id="ARBA00011738"/>
    </source>
</evidence>
<dbReference type="FunFam" id="2.40.128.20:FF:000002">
    <property type="entry name" value="Outer membrane lipoprotein Blc"/>
    <property type="match status" value="1"/>
</dbReference>
<keyword evidence="8 14" id="KW-0564">Palmitate</keyword>
<dbReference type="EMBL" id="MAYG01000001">
    <property type="protein sequence ID" value="OCA74268.1"/>
    <property type="molecule type" value="Genomic_DNA"/>
</dbReference>
<gene>
    <name evidence="16" type="ORF">BBI00_07925</name>
</gene>
<evidence type="ECO:0000256" key="14">
    <source>
        <dbReference type="PIRSR" id="PIRSR036893-52"/>
    </source>
</evidence>
<dbReference type="InterPro" id="IPR012674">
    <property type="entry name" value="Calycin"/>
</dbReference>
<dbReference type="InterPro" id="IPR002446">
    <property type="entry name" value="Lipocalin_bac"/>
</dbReference>
<dbReference type="PANTHER" id="PTHR10612">
    <property type="entry name" value="APOLIPOPROTEIN D"/>
    <property type="match status" value="1"/>
</dbReference>
<name>A0A1B8ZRQ3_9FLAO</name>
<evidence type="ECO:0000313" key="16">
    <source>
        <dbReference type="EMBL" id="OCA74268.1"/>
    </source>
</evidence>
<comment type="subunit">
    <text evidence="4">Homodimer.</text>
</comment>
<keyword evidence="7" id="KW-0472">Membrane</keyword>
<dbReference type="GO" id="GO:0008289">
    <property type="term" value="F:lipid binding"/>
    <property type="evidence" value="ECO:0007669"/>
    <property type="project" value="UniProtKB-KW"/>
</dbReference>
<evidence type="ECO:0000256" key="7">
    <source>
        <dbReference type="ARBA" id="ARBA00023136"/>
    </source>
</evidence>
<keyword evidence="9" id="KW-0998">Cell outer membrane</keyword>
<dbReference type="STRING" id="651561.BBI00_07925"/>
<accession>A0A1B8ZRQ3</accession>
<evidence type="ECO:0000256" key="8">
    <source>
        <dbReference type="ARBA" id="ARBA00023139"/>
    </source>
</evidence>
<keyword evidence="10 14" id="KW-0449">Lipoprotein</keyword>
<dbReference type="Gene3D" id="2.40.128.20">
    <property type="match status" value="1"/>
</dbReference>
<evidence type="ECO:0000313" key="17">
    <source>
        <dbReference type="Proteomes" id="UP000093432"/>
    </source>
</evidence>
<dbReference type="PROSITE" id="PS51257">
    <property type="entry name" value="PROKAR_LIPOPROTEIN"/>
    <property type="match status" value="1"/>
</dbReference>
<protein>
    <recommendedName>
        <fullName evidence="12">Outer membrane lipoprotein Blc</fullName>
    </recommendedName>
</protein>
<dbReference type="AlphaFoldDB" id="A0A1B8ZRQ3"/>
<keyword evidence="5" id="KW-0732">Signal</keyword>
<proteinExistence type="inferred from homology"/>
<dbReference type="GO" id="GO:0009279">
    <property type="term" value="C:cell outer membrane"/>
    <property type="evidence" value="ECO:0007669"/>
    <property type="project" value="UniProtKB-SubCell"/>
</dbReference>
<dbReference type="Pfam" id="PF08212">
    <property type="entry name" value="Lipocalin_2"/>
    <property type="match status" value="1"/>
</dbReference>
<comment type="function">
    <text evidence="11">Involved in the storage or transport of lipids necessary for membrane maintenance under stressful conditions. Displays a binding preference for lysophospholipids.</text>
</comment>
<comment type="subcellular location">
    <subcellularLocation>
        <location evidence="1">Cell outer membrane</location>
    </subcellularLocation>
    <subcellularLocation>
        <location evidence="2">Membrane</location>
        <topology evidence="2">Lipid-anchor</topology>
    </subcellularLocation>
</comment>
<comment type="similarity">
    <text evidence="3 13">Belongs to the calycin superfamily. Lipocalin family.</text>
</comment>